<keyword evidence="5" id="KW-0539">Nucleus</keyword>
<dbReference type="GO" id="GO:0003676">
    <property type="term" value="F:nucleic acid binding"/>
    <property type="evidence" value="ECO:0007669"/>
    <property type="project" value="InterPro"/>
</dbReference>
<evidence type="ECO:0000313" key="8">
    <source>
        <dbReference type="EMBL" id="CAI9718499.1"/>
    </source>
</evidence>
<keyword evidence="4" id="KW-0862">Zinc</keyword>
<feature type="compositionally biased region" description="Acidic residues" evidence="6">
    <location>
        <begin position="523"/>
        <end position="570"/>
    </location>
</feature>
<keyword evidence="9" id="KW-1185">Reference proteome</keyword>
<feature type="compositionally biased region" description="Basic and acidic residues" evidence="6">
    <location>
        <begin position="139"/>
        <end position="159"/>
    </location>
</feature>
<evidence type="ECO:0000259" key="7">
    <source>
        <dbReference type="PROSITE" id="PS50171"/>
    </source>
</evidence>
<sequence>MGGMGNMGGGMGGGMNMSPNMNNNMGMGNYGGGMMSPNSNMGMGNMMGSGGGMMMQQQQNMGVQQQAMRETQLALVNTLLKGSMIGSGGRSRNLPDGGMGLGMLGSSGPLPSLLDIKTSGIKRRSGSDGMSNIVKRMKKDSDRSSRGKDRIIRPNDRRRPQGSTPSTKKRDQLYSQGRKDQSSNRRQRDTSAKKKMEDDDEEEDEMYDPAEPTDDEIQSTEHSNGGLTVTVDGSRRSVTEDTAKDSGSDGEKADSSDKKSQYFCHACIVECYNNKNFKNHMRGTKHRSRMDDLANLHQQKSSQLFVRLKAEEHLRNIEKRGGDLLKKHYCSVCELNLSIPYNKHRQTKEHQQRVLEVYGNNKVSSGLQRKGHKMEEYSEVPEYEENKTYGQNYIIAVSGYFCKLCHKFYNNENAAKNTHCQSKSHFEKFEKIIREKIEAKKKAEAAEAEMEKDEDNPNNENGEERENVDDEHIEDDDEEEEEDTCKDDEDEEIKDERLEADMKSDEENQDYEGELEKTLIDESKDEDTIVDEDNNIEDLEEELEEEVNEEVEHEECEEVEERKEEEETAVLDEQIERVEEADERPAIEEEMERKNEVFPIEGEEEVPVVSTKTRSRSRSRGRGRGKGKK</sequence>
<dbReference type="PANTHER" id="PTHR15491">
    <property type="match status" value="1"/>
</dbReference>
<feature type="compositionally biased region" description="Basic residues" evidence="6">
    <location>
        <begin position="613"/>
        <end position="629"/>
    </location>
</feature>
<name>A0AA36AN18_OCTVU</name>
<proteinExistence type="predicted"/>
<dbReference type="SMART" id="SM00451">
    <property type="entry name" value="ZnF_U1"/>
    <property type="match status" value="3"/>
</dbReference>
<dbReference type="InterPro" id="IPR013087">
    <property type="entry name" value="Znf_C2H2_type"/>
</dbReference>
<dbReference type="PANTHER" id="PTHR15491:SF9">
    <property type="entry name" value="CIP1-INTERACTING ZINC FINGER PROTEIN"/>
    <property type="match status" value="1"/>
</dbReference>
<dbReference type="InterPro" id="IPR000690">
    <property type="entry name" value="Matrin/U1-C_Znf_C2H2"/>
</dbReference>
<evidence type="ECO:0000256" key="1">
    <source>
        <dbReference type="ARBA" id="ARBA00004123"/>
    </source>
</evidence>
<feature type="region of interest" description="Disordered" evidence="6">
    <location>
        <begin position="85"/>
        <end position="256"/>
    </location>
</feature>
<dbReference type="InterPro" id="IPR003604">
    <property type="entry name" value="Matrin/U1-like-C_Znf_C2H2"/>
</dbReference>
<feature type="region of interest" description="Disordered" evidence="6">
    <location>
        <begin position="442"/>
        <end position="629"/>
    </location>
</feature>
<protein>
    <submittedName>
        <fullName evidence="8">Interacting zinc finger 1a</fullName>
    </submittedName>
</protein>
<dbReference type="GO" id="GO:0005634">
    <property type="term" value="C:nucleus"/>
    <property type="evidence" value="ECO:0007669"/>
    <property type="project" value="UniProtKB-SubCell"/>
</dbReference>
<feature type="compositionally biased region" description="Basic and acidic residues" evidence="6">
    <location>
        <begin position="494"/>
        <end position="506"/>
    </location>
</feature>
<dbReference type="EMBL" id="OX597815">
    <property type="protein sequence ID" value="CAI9718499.1"/>
    <property type="molecule type" value="Genomic_DNA"/>
</dbReference>
<reference evidence="8" key="1">
    <citation type="submission" date="2023-08" db="EMBL/GenBank/DDBJ databases">
        <authorList>
            <person name="Alioto T."/>
            <person name="Alioto T."/>
            <person name="Gomez Garrido J."/>
        </authorList>
    </citation>
    <scope>NUCLEOTIDE SEQUENCE</scope>
</reference>
<dbReference type="PROSITE" id="PS50171">
    <property type="entry name" value="ZF_MATRIN"/>
    <property type="match status" value="1"/>
</dbReference>
<evidence type="ECO:0000256" key="5">
    <source>
        <dbReference type="ARBA" id="ARBA00023242"/>
    </source>
</evidence>
<dbReference type="InterPro" id="IPR026811">
    <property type="entry name" value="CIZ1"/>
</dbReference>
<feature type="compositionally biased region" description="Acidic residues" evidence="6">
    <location>
        <begin position="446"/>
        <end position="493"/>
    </location>
</feature>
<evidence type="ECO:0000313" key="9">
    <source>
        <dbReference type="Proteomes" id="UP001162480"/>
    </source>
</evidence>
<dbReference type="GO" id="GO:0008270">
    <property type="term" value="F:zinc ion binding"/>
    <property type="evidence" value="ECO:0007669"/>
    <property type="project" value="UniProtKB-KW"/>
</dbReference>
<evidence type="ECO:0000256" key="2">
    <source>
        <dbReference type="ARBA" id="ARBA00022723"/>
    </source>
</evidence>
<evidence type="ECO:0000256" key="3">
    <source>
        <dbReference type="ARBA" id="ARBA00022771"/>
    </source>
</evidence>
<dbReference type="Gene3D" id="3.30.160.60">
    <property type="entry name" value="Classic Zinc Finger"/>
    <property type="match status" value="1"/>
</dbReference>
<feature type="compositionally biased region" description="Acidic residues" evidence="6">
    <location>
        <begin position="198"/>
        <end position="218"/>
    </location>
</feature>
<organism evidence="8 9">
    <name type="scientific">Octopus vulgaris</name>
    <name type="common">Common octopus</name>
    <dbReference type="NCBI Taxonomy" id="6645"/>
    <lineage>
        <taxon>Eukaryota</taxon>
        <taxon>Metazoa</taxon>
        <taxon>Spiralia</taxon>
        <taxon>Lophotrochozoa</taxon>
        <taxon>Mollusca</taxon>
        <taxon>Cephalopoda</taxon>
        <taxon>Coleoidea</taxon>
        <taxon>Octopodiformes</taxon>
        <taxon>Octopoda</taxon>
        <taxon>Incirrata</taxon>
        <taxon>Octopodidae</taxon>
        <taxon>Octopus</taxon>
    </lineage>
</organism>
<evidence type="ECO:0000256" key="6">
    <source>
        <dbReference type="SAM" id="MobiDB-lite"/>
    </source>
</evidence>
<accession>A0AA36AN18</accession>
<dbReference type="AlphaFoldDB" id="A0AA36AN18"/>
<feature type="compositionally biased region" description="Basic and acidic residues" evidence="6">
    <location>
        <begin position="574"/>
        <end position="596"/>
    </location>
</feature>
<evidence type="ECO:0000256" key="4">
    <source>
        <dbReference type="ARBA" id="ARBA00022833"/>
    </source>
</evidence>
<comment type="subcellular location">
    <subcellularLocation>
        <location evidence="1">Nucleus</location>
    </subcellularLocation>
</comment>
<gene>
    <name evidence="8" type="ORF">OCTVUL_1B011303</name>
</gene>
<dbReference type="Proteomes" id="UP001162480">
    <property type="component" value="Chromosome 2"/>
</dbReference>
<feature type="compositionally biased region" description="Basic and acidic residues" evidence="6">
    <location>
        <begin position="168"/>
        <end position="197"/>
    </location>
</feature>
<keyword evidence="2" id="KW-0479">Metal-binding</keyword>
<dbReference type="PROSITE" id="PS00028">
    <property type="entry name" value="ZINC_FINGER_C2H2_1"/>
    <property type="match status" value="1"/>
</dbReference>
<feature type="domain" description="Matrin-type" evidence="7">
    <location>
        <begin position="400"/>
        <end position="431"/>
    </location>
</feature>
<feature type="compositionally biased region" description="Basic and acidic residues" evidence="6">
    <location>
        <begin position="233"/>
        <end position="256"/>
    </location>
</feature>
<keyword evidence="3" id="KW-0863">Zinc-finger</keyword>
<feature type="compositionally biased region" description="Low complexity" evidence="6">
    <location>
        <begin position="106"/>
        <end position="115"/>
    </location>
</feature>